<dbReference type="STRING" id="130081.M2XUV1"/>
<dbReference type="Pfam" id="PF00719">
    <property type="entry name" value="Pyrophosphatase"/>
    <property type="match status" value="1"/>
</dbReference>
<dbReference type="KEGG" id="gsl:Gasu_50090"/>
<gene>
    <name evidence="7" type="ORF">Gasu_50090</name>
</gene>
<dbReference type="Proteomes" id="UP000030680">
    <property type="component" value="Unassembled WGS sequence"/>
</dbReference>
<dbReference type="PANTHER" id="PTHR10286">
    <property type="entry name" value="INORGANIC PYROPHOSPHATASE"/>
    <property type="match status" value="1"/>
</dbReference>
<comment type="similarity">
    <text evidence="2">Belongs to the PPase family.</text>
</comment>
<evidence type="ECO:0000256" key="2">
    <source>
        <dbReference type="ARBA" id="ARBA00006220"/>
    </source>
</evidence>
<keyword evidence="6" id="KW-0460">Magnesium</keyword>
<dbReference type="OMA" id="LYANEQK"/>
<dbReference type="CDD" id="cd00412">
    <property type="entry name" value="pyrophosphatase"/>
    <property type="match status" value="1"/>
</dbReference>
<dbReference type="InterPro" id="IPR008162">
    <property type="entry name" value="Pyrophosphatase"/>
</dbReference>
<protein>
    <recommendedName>
        <fullName evidence="3">inorganic diphosphatase</fullName>
        <ecNumber evidence="3">3.6.1.1</ecNumber>
    </recommendedName>
</protein>
<dbReference type="SUPFAM" id="SSF50324">
    <property type="entry name" value="Inorganic pyrophosphatase"/>
    <property type="match status" value="1"/>
</dbReference>
<sequence length="345" mass="39401">MMGQYIGWFSILHIVFLGNCNKTALAVFYEVEEIVFAHCGMGSQAFIVSLFALRTKALVSKNSAVYKSFGTSSFLTKKCSRNTSFFKAPYVVFHRLTVRLSHDSTYNNVAVDLQVRGQPNSLEYRLFFSHNQKRISPWHDIPLFHNEKERILNFVNEIPRGETGKYEIATKEHFNPIRQDVKNGALRFYKYGPSLINYGAFPQTWEDPKVVDPETGFGGDNDPLDVLEIGSETLKTGGVYQVKPLGALALIDGGETDWKIFAIRTDDKDSSRIHDLGDVERVYPGVLDKVKEWFRLYKTAEGKGENKYGYQGQYLDKEKALKVIRECHEAWKQLRAELSSQKELV</sequence>
<dbReference type="EMBL" id="KB454532">
    <property type="protein sequence ID" value="EME27413.1"/>
    <property type="molecule type" value="Genomic_DNA"/>
</dbReference>
<evidence type="ECO:0000256" key="5">
    <source>
        <dbReference type="ARBA" id="ARBA00022801"/>
    </source>
</evidence>
<dbReference type="InterPro" id="IPR036649">
    <property type="entry name" value="Pyrophosphatase_sf"/>
</dbReference>
<comment type="cofactor">
    <cofactor evidence="1">
        <name>Mg(2+)</name>
        <dbReference type="ChEBI" id="CHEBI:18420"/>
    </cofactor>
</comment>
<keyword evidence="8" id="KW-1185">Reference proteome</keyword>
<evidence type="ECO:0000313" key="8">
    <source>
        <dbReference type="Proteomes" id="UP000030680"/>
    </source>
</evidence>
<dbReference type="GO" id="GO:0004427">
    <property type="term" value="F:inorganic diphosphate phosphatase activity"/>
    <property type="evidence" value="ECO:0007669"/>
    <property type="project" value="UniProtKB-EC"/>
</dbReference>
<keyword evidence="4" id="KW-0479">Metal-binding</keyword>
<dbReference type="PROSITE" id="PS00387">
    <property type="entry name" value="PPASE"/>
    <property type="match status" value="1"/>
</dbReference>
<evidence type="ECO:0000256" key="4">
    <source>
        <dbReference type="ARBA" id="ARBA00022723"/>
    </source>
</evidence>
<dbReference type="GO" id="GO:0005737">
    <property type="term" value="C:cytoplasm"/>
    <property type="evidence" value="ECO:0007669"/>
    <property type="project" value="InterPro"/>
</dbReference>
<keyword evidence="5 7" id="KW-0378">Hydrolase</keyword>
<evidence type="ECO:0000256" key="3">
    <source>
        <dbReference type="ARBA" id="ARBA00012146"/>
    </source>
</evidence>
<dbReference type="OrthoDB" id="1608002at2759"/>
<dbReference type="GO" id="GO:0006796">
    <property type="term" value="P:phosphate-containing compound metabolic process"/>
    <property type="evidence" value="ECO:0007669"/>
    <property type="project" value="InterPro"/>
</dbReference>
<dbReference type="Gene3D" id="3.90.80.10">
    <property type="entry name" value="Inorganic pyrophosphatase"/>
    <property type="match status" value="1"/>
</dbReference>
<dbReference type="GO" id="GO:0000287">
    <property type="term" value="F:magnesium ion binding"/>
    <property type="evidence" value="ECO:0007669"/>
    <property type="project" value="InterPro"/>
</dbReference>
<evidence type="ECO:0000256" key="6">
    <source>
        <dbReference type="ARBA" id="ARBA00022842"/>
    </source>
</evidence>
<organism evidence="7 8">
    <name type="scientific">Galdieria sulphuraria</name>
    <name type="common">Red alga</name>
    <dbReference type="NCBI Taxonomy" id="130081"/>
    <lineage>
        <taxon>Eukaryota</taxon>
        <taxon>Rhodophyta</taxon>
        <taxon>Bangiophyceae</taxon>
        <taxon>Galdieriales</taxon>
        <taxon>Galdieriaceae</taxon>
        <taxon>Galdieria</taxon>
    </lineage>
</organism>
<dbReference type="eggNOG" id="KOG1626">
    <property type="taxonomic scope" value="Eukaryota"/>
</dbReference>
<evidence type="ECO:0000256" key="1">
    <source>
        <dbReference type="ARBA" id="ARBA00001946"/>
    </source>
</evidence>
<dbReference type="GeneID" id="17086324"/>
<name>M2XUV1_GALSU</name>
<reference evidence="8" key="1">
    <citation type="journal article" date="2013" name="Science">
        <title>Gene transfer from bacteria and archaea facilitated evolution of an extremophilic eukaryote.</title>
        <authorList>
            <person name="Schonknecht G."/>
            <person name="Chen W.H."/>
            <person name="Ternes C.M."/>
            <person name="Barbier G.G."/>
            <person name="Shrestha R.P."/>
            <person name="Stanke M."/>
            <person name="Brautigam A."/>
            <person name="Baker B.J."/>
            <person name="Banfield J.F."/>
            <person name="Garavito R.M."/>
            <person name="Carr K."/>
            <person name="Wilkerson C."/>
            <person name="Rensing S.A."/>
            <person name="Gagneul D."/>
            <person name="Dickenson N.E."/>
            <person name="Oesterhelt C."/>
            <person name="Lercher M.J."/>
            <person name="Weber A.P."/>
        </authorList>
    </citation>
    <scope>NUCLEOTIDE SEQUENCE [LARGE SCALE GENOMIC DNA]</scope>
    <source>
        <strain evidence="8">074W</strain>
    </source>
</reference>
<accession>M2XUV1</accession>
<evidence type="ECO:0000313" key="7">
    <source>
        <dbReference type="EMBL" id="EME27413.1"/>
    </source>
</evidence>
<dbReference type="AlphaFoldDB" id="M2XUV1"/>
<dbReference type="Gramene" id="EME27413">
    <property type="protein sequence ID" value="EME27413"/>
    <property type="gene ID" value="Gasu_50090"/>
</dbReference>
<dbReference type="RefSeq" id="XP_005703933.1">
    <property type="nucleotide sequence ID" value="XM_005703876.1"/>
</dbReference>
<dbReference type="EC" id="3.6.1.1" evidence="3"/>
<proteinExistence type="inferred from homology"/>